<evidence type="ECO:0000256" key="2">
    <source>
        <dbReference type="ARBA" id="ARBA00023125"/>
    </source>
</evidence>
<dbReference type="AlphaFoldDB" id="A0AA52EGI2"/>
<evidence type="ECO:0000313" key="6">
    <source>
        <dbReference type="Proteomes" id="UP001268683"/>
    </source>
</evidence>
<dbReference type="SMART" id="SM00418">
    <property type="entry name" value="HTH_ARSR"/>
    <property type="match status" value="1"/>
</dbReference>
<keyword evidence="2" id="KW-0238">DNA-binding</keyword>
<dbReference type="SUPFAM" id="SSF46785">
    <property type="entry name" value="Winged helix' DNA-binding domain"/>
    <property type="match status" value="1"/>
</dbReference>
<dbReference type="InterPro" id="IPR051011">
    <property type="entry name" value="Metal_resp_trans_reg"/>
</dbReference>
<dbReference type="Proteomes" id="UP001268683">
    <property type="component" value="Chromosome"/>
</dbReference>
<dbReference type="InterPro" id="IPR036390">
    <property type="entry name" value="WH_DNA-bd_sf"/>
</dbReference>
<organism evidence="5 6">
    <name type="scientific">Temperatibacter marinus</name>
    <dbReference type="NCBI Taxonomy" id="1456591"/>
    <lineage>
        <taxon>Bacteria</taxon>
        <taxon>Pseudomonadati</taxon>
        <taxon>Pseudomonadota</taxon>
        <taxon>Alphaproteobacteria</taxon>
        <taxon>Kordiimonadales</taxon>
        <taxon>Temperatibacteraceae</taxon>
        <taxon>Temperatibacter</taxon>
    </lineage>
</organism>
<evidence type="ECO:0000256" key="3">
    <source>
        <dbReference type="ARBA" id="ARBA00023163"/>
    </source>
</evidence>
<evidence type="ECO:0000313" key="5">
    <source>
        <dbReference type="EMBL" id="WND02112.1"/>
    </source>
</evidence>
<dbReference type="PROSITE" id="PS50987">
    <property type="entry name" value="HTH_ARSR_2"/>
    <property type="match status" value="1"/>
</dbReference>
<reference evidence="5" key="1">
    <citation type="submission" date="2023-04" db="EMBL/GenBank/DDBJ databases">
        <title>Complete genome sequence of Temperatibacter marinus.</title>
        <authorList>
            <person name="Rong J.-C."/>
            <person name="Yi M.-L."/>
            <person name="Zhao Q."/>
        </authorList>
    </citation>
    <scope>NUCLEOTIDE SEQUENCE</scope>
    <source>
        <strain evidence="5">NBRC 110045</strain>
    </source>
</reference>
<dbReference type="EMBL" id="CP123872">
    <property type="protein sequence ID" value="WND02112.1"/>
    <property type="molecule type" value="Genomic_DNA"/>
</dbReference>
<protein>
    <submittedName>
        <fullName evidence="5">Metalloregulator ArsR/SmtB family transcription factor</fullName>
    </submittedName>
</protein>
<dbReference type="GO" id="GO:0003700">
    <property type="term" value="F:DNA-binding transcription factor activity"/>
    <property type="evidence" value="ECO:0007669"/>
    <property type="project" value="InterPro"/>
</dbReference>
<dbReference type="Gene3D" id="1.10.10.10">
    <property type="entry name" value="Winged helix-like DNA-binding domain superfamily/Winged helix DNA-binding domain"/>
    <property type="match status" value="1"/>
</dbReference>
<dbReference type="PANTHER" id="PTHR43132">
    <property type="entry name" value="ARSENICAL RESISTANCE OPERON REPRESSOR ARSR-RELATED"/>
    <property type="match status" value="1"/>
</dbReference>
<keyword evidence="3" id="KW-0804">Transcription</keyword>
<dbReference type="InterPro" id="IPR011991">
    <property type="entry name" value="ArsR-like_HTH"/>
</dbReference>
<dbReference type="InterPro" id="IPR036388">
    <property type="entry name" value="WH-like_DNA-bd_sf"/>
</dbReference>
<dbReference type="InterPro" id="IPR001845">
    <property type="entry name" value="HTH_ArsR_DNA-bd_dom"/>
</dbReference>
<sequence length="99" mass="11046">MSRSDQMKHAAGKAAAIIKLLSHPDRLVLVCSIVEEEKSVSHLVEDLQLRQATVSQHLSKLREADIVKTRKVGQAVFYALKDEKVAALVQTLYEAYCPE</sequence>
<proteinExistence type="predicted"/>
<keyword evidence="1" id="KW-0805">Transcription regulation</keyword>
<keyword evidence="6" id="KW-1185">Reference proteome</keyword>
<dbReference type="CDD" id="cd00090">
    <property type="entry name" value="HTH_ARSR"/>
    <property type="match status" value="1"/>
</dbReference>
<dbReference type="RefSeq" id="WP_310797947.1">
    <property type="nucleotide sequence ID" value="NZ_CP123872.1"/>
</dbReference>
<name>A0AA52EGI2_9PROT</name>
<dbReference type="KEGG" id="tmk:QGN29_11185"/>
<dbReference type="Pfam" id="PF01022">
    <property type="entry name" value="HTH_5"/>
    <property type="match status" value="1"/>
</dbReference>
<dbReference type="PRINTS" id="PR00778">
    <property type="entry name" value="HTHARSR"/>
</dbReference>
<gene>
    <name evidence="5" type="ORF">QGN29_11185</name>
</gene>
<dbReference type="GO" id="GO:0003677">
    <property type="term" value="F:DNA binding"/>
    <property type="evidence" value="ECO:0007669"/>
    <property type="project" value="UniProtKB-KW"/>
</dbReference>
<dbReference type="PANTHER" id="PTHR43132:SF2">
    <property type="entry name" value="ARSENICAL RESISTANCE OPERON REPRESSOR ARSR-RELATED"/>
    <property type="match status" value="1"/>
</dbReference>
<accession>A0AA52EGI2</accession>
<feature type="domain" description="HTH arsR-type" evidence="4">
    <location>
        <begin position="6"/>
        <end position="99"/>
    </location>
</feature>
<evidence type="ECO:0000259" key="4">
    <source>
        <dbReference type="PROSITE" id="PS50987"/>
    </source>
</evidence>
<evidence type="ECO:0000256" key="1">
    <source>
        <dbReference type="ARBA" id="ARBA00023015"/>
    </source>
</evidence>
<dbReference type="NCBIfam" id="NF033788">
    <property type="entry name" value="HTH_metalloreg"/>
    <property type="match status" value="1"/>
</dbReference>